<dbReference type="SUPFAM" id="SSF52540">
    <property type="entry name" value="P-loop containing nucleoside triphosphate hydrolases"/>
    <property type="match status" value="1"/>
</dbReference>
<dbReference type="KEGG" id="dgr:6565872"/>
<dbReference type="PhylomeDB" id="B4JMF1"/>
<feature type="chain" id="PRO_5002812451" evidence="3">
    <location>
        <begin position="17"/>
        <end position="285"/>
    </location>
</feature>
<dbReference type="HOGENOM" id="CLU_994879_0_0_1"/>
<accession>B4JMF1</accession>
<sequence length="285" mass="32423">MLRICLLALIGLPGAGKTCLSNWMLQQQADLGSWNVLHVCYDDYFHNDKDHKRERDNISQLLIQIIETIRSRHNDPLLLGLPAKVRRAMSAMESDNYLIVCDDNHYYRSMRYKLYQLSRVQNCIFAQIYVATPLAACLLANGKRGSDVIVPEAVIRQMQTRLEEPSTDAWSHNSLTLTDSDYNAASHSICDFIKSLLCQTPPTGLPEVRTKEPQLQSLAHNLDLKLRARIQAKMQQTMPTIPKAVQSHTLNEQRKQILAQFRLDSGGRQAEACAVNLEYYVNLLN</sequence>
<dbReference type="InterPro" id="IPR052648">
    <property type="entry name" value="Ser-tRNA(Sec)_kinase"/>
</dbReference>
<protein>
    <submittedName>
        <fullName evidence="4">GH24035</fullName>
    </submittedName>
</protein>
<dbReference type="InParanoid" id="B4JMF1"/>
<proteinExistence type="predicted"/>
<dbReference type="FunCoup" id="B4JMF1">
    <property type="interactions" value="82"/>
</dbReference>
<dbReference type="OMA" id="HYYRSMR"/>
<keyword evidence="2" id="KW-0067">ATP-binding</keyword>
<dbReference type="InterPro" id="IPR013641">
    <property type="entry name" value="KTI12/PSTK"/>
</dbReference>
<dbReference type="OrthoDB" id="9972657at2759"/>
<feature type="signal peptide" evidence="3">
    <location>
        <begin position="1"/>
        <end position="16"/>
    </location>
</feature>
<dbReference type="eggNOG" id="KOG4622">
    <property type="taxonomic scope" value="Eukaryota"/>
</dbReference>
<dbReference type="AlphaFoldDB" id="B4JMF1"/>
<name>B4JMF1_DROGR</name>
<keyword evidence="3" id="KW-0732">Signal</keyword>
<gene>
    <name evidence="4" type="primary">Dgri\GH24035</name>
    <name evidence="4" type="ORF">Dgri_GH24035</name>
</gene>
<keyword evidence="1" id="KW-0547">Nucleotide-binding</keyword>
<dbReference type="Pfam" id="PF08433">
    <property type="entry name" value="KTI12"/>
    <property type="match status" value="1"/>
</dbReference>
<dbReference type="InterPro" id="IPR027417">
    <property type="entry name" value="P-loop_NTPase"/>
</dbReference>
<evidence type="ECO:0000313" key="4">
    <source>
        <dbReference type="EMBL" id="EDV92476.1"/>
    </source>
</evidence>
<dbReference type="Gene3D" id="3.40.50.300">
    <property type="entry name" value="P-loop containing nucleotide triphosphate hydrolases"/>
    <property type="match status" value="1"/>
</dbReference>
<organism evidence="5">
    <name type="scientific">Drosophila grimshawi</name>
    <name type="common">Hawaiian fruit fly</name>
    <name type="synonym">Idiomyia grimshawi</name>
    <dbReference type="NCBI Taxonomy" id="7222"/>
    <lineage>
        <taxon>Eukaryota</taxon>
        <taxon>Metazoa</taxon>
        <taxon>Ecdysozoa</taxon>
        <taxon>Arthropoda</taxon>
        <taxon>Hexapoda</taxon>
        <taxon>Insecta</taxon>
        <taxon>Pterygota</taxon>
        <taxon>Neoptera</taxon>
        <taxon>Endopterygota</taxon>
        <taxon>Diptera</taxon>
        <taxon>Brachycera</taxon>
        <taxon>Muscomorpha</taxon>
        <taxon>Ephydroidea</taxon>
        <taxon>Drosophilidae</taxon>
        <taxon>Drosophila</taxon>
        <taxon>Hawaiian Drosophila</taxon>
    </lineage>
</organism>
<evidence type="ECO:0000256" key="3">
    <source>
        <dbReference type="SAM" id="SignalP"/>
    </source>
</evidence>
<dbReference type="EMBL" id="CH916371">
    <property type="protein sequence ID" value="EDV92476.1"/>
    <property type="molecule type" value="Genomic_DNA"/>
</dbReference>
<evidence type="ECO:0000256" key="2">
    <source>
        <dbReference type="ARBA" id="ARBA00022840"/>
    </source>
</evidence>
<evidence type="ECO:0000256" key="1">
    <source>
        <dbReference type="ARBA" id="ARBA00022741"/>
    </source>
</evidence>
<dbReference type="STRING" id="7222.B4JMF1"/>
<evidence type="ECO:0000313" key="5">
    <source>
        <dbReference type="Proteomes" id="UP000001070"/>
    </source>
</evidence>
<dbReference type="PANTHER" id="PTHR20873:SF0">
    <property type="entry name" value="L-SERYL-TRNA(SEC) KINASE"/>
    <property type="match status" value="1"/>
</dbReference>
<dbReference type="PANTHER" id="PTHR20873">
    <property type="entry name" value="L-SERYL-TRNA(SEC) KINASE"/>
    <property type="match status" value="1"/>
</dbReference>
<dbReference type="GO" id="GO:0000049">
    <property type="term" value="F:tRNA binding"/>
    <property type="evidence" value="ECO:0007669"/>
    <property type="project" value="TreeGrafter"/>
</dbReference>
<keyword evidence="5" id="KW-1185">Reference proteome</keyword>
<dbReference type="GO" id="GO:0016301">
    <property type="term" value="F:kinase activity"/>
    <property type="evidence" value="ECO:0007669"/>
    <property type="project" value="TreeGrafter"/>
</dbReference>
<dbReference type="Proteomes" id="UP000001070">
    <property type="component" value="Unassembled WGS sequence"/>
</dbReference>
<dbReference type="GO" id="GO:0005524">
    <property type="term" value="F:ATP binding"/>
    <property type="evidence" value="ECO:0007669"/>
    <property type="project" value="UniProtKB-KW"/>
</dbReference>
<reference evidence="4 5" key="1">
    <citation type="journal article" date="2007" name="Nature">
        <title>Evolution of genes and genomes on the Drosophila phylogeny.</title>
        <authorList>
            <consortium name="Drosophila 12 Genomes Consortium"/>
            <person name="Clark A.G."/>
            <person name="Eisen M.B."/>
            <person name="Smith D.R."/>
            <person name="Bergman C.M."/>
            <person name="Oliver B."/>
            <person name="Markow T.A."/>
            <person name="Kaufman T.C."/>
            <person name="Kellis M."/>
            <person name="Gelbart W."/>
            <person name="Iyer V.N."/>
            <person name="Pollard D.A."/>
            <person name="Sackton T.B."/>
            <person name="Larracuente A.M."/>
            <person name="Singh N.D."/>
            <person name="Abad J.P."/>
            <person name="Abt D.N."/>
            <person name="Adryan B."/>
            <person name="Aguade M."/>
            <person name="Akashi H."/>
            <person name="Anderson W.W."/>
            <person name="Aquadro C.F."/>
            <person name="Ardell D.H."/>
            <person name="Arguello R."/>
            <person name="Artieri C.G."/>
            <person name="Barbash D.A."/>
            <person name="Barker D."/>
            <person name="Barsanti P."/>
            <person name="Batterham P."/>
            <person name="Batzoglou S."/>
            <person name="Begun D."/>
            <person name="Bhutkar A."/>
            <person name="Blanco E."/>
            <person name="Bosak S.A."/>
            <person name="Bradley R.K."/>
            <person name="Brand A.D."/>
            <person name="Brent M.R."/>
            <person name="Brooks A.N."/>
            <person name="Brown R.H."/>
            <person name="Butlin R.K."/>
            <person name="Caggese C."/>
            <person name="Calvi B.R."/>
            <person name="Bernardo de Carvalho A."/>
            <person name="Caspi A."/>
            <person name="Castrezana S."/>
            <person name="Celniker S.E."/>
            <person name="Chang J.L."/>
            <person name="Chapple C."/>
            <person name="Chatterji S."/>
            <person name="Chinwalla A."/>
            <person name="Civetta A."/>
            <person name="Clifton S.W."/>
            <person name="Comeron J.M."/>
            <person name="Costello J.C."/>
            <person name="Coyne J.A."/>
            <person name="Daub J."/>
            <person name="David R.G."/>
            <person name="Delcher A.L."/>
            <person name="Delehaunty K."/>
            <person name="Do C.B."/>
            <person name="Ebling H."/>
            <person name="Edwards K."/>
            <person name="Eickbush T."/>
            <person name="Evans J.D."/>
            <person name="Filipski A."/>
            <person name="Findeiss S."/>
            <person name="Freyhult E."/>
            <person name="Fulton L."/>
            <person name="Fulton R."/>
            <person name="Garcia A.C."/>
            <person name="Gardiner A."/>
            <person name="Garfield D.A."/>
            <person name="Garvin B.E."/>
            <person name="Gibson G."/>
            <person name="Gilbert D."/>
            <person name="Gnerre S."/>
            <person name="Godfrey J."/>
            <person name="Good R."/>
            <person name="Gotea V."/>
            <person name="Gravely B."/>
            <person name="Greenberg A.J."/>
            <person name="Griffiths-Jones S."/>
            <person name="Gross S."/>
            <person name="Guigo R."/>
            <person name="Gustafson E.A."/>
            <person name="Haerty W."/>
            <person name="Hahn M.W."/>
            <person name="Halligan D.L."/>
            <person name="Halpern A.L."/>
            <person name="Halter G.M."/>
            <person name="Han M.V."/>
            <person name="Heger A."/>
            <person name="Hillier L."/>
            <person name="Hinrichs A.S."/>
            <person name="Holmes I."/>
            <person name="Hoskins R.A."/>
            <person name="Hubisz M.J."/>
            <person name="Hultmark D."/>
            <person name="Huntley M.A."/>
            <person name="Jaffe D.B."/>
            <person name="Jagadeeshan S."/>
            <person name="Jeck W.R."/>
            <person name="Johnson J."/>
            <person name="Jones C.D."/>
            <person name="Jordan W.C."/>
            <person name="Karpen G.H."/>
            <person name="Kataoka E."/>
            <person name="Keightley P.D."/>
            <person name="Kheradpour P."/>
            <person name="Kirkness E.F."/>
            <person name="Koerich L.B."/>
            <person name="Kristiansen K."/>
            <person name="Kudrna D."/>
            <person name="Kulathinal R.J."/>
            <person name="Kumar S."/>
            <person name="Kwok R."/>
            <person name="Lander E."/>
            <person name="Langley C.H."/>
            <person name="Lapoint R."/>
            <person name="Lazzaro B.P."/>
            <person name="Lee S.J."/>
            <person name="Levesque L."/>
            <person name="Li R."/>
            <person name="Lin C.F."/>
            <person name="Lin M.F."/>
            <person name="Lindblad-Toh K."/>
            <person name="Llopart A."/>
            <person name="Long M."/>
            <person name="Low L."/>
            <person name="Lozovsky E."/>
            <person name="Lu J."/>
            <person name="Luo M."/>
            <person name="Machado C.A."/>
            <person name="Makalowski W."/>
            <person name="Marzo M."/>
            <person name="Matsuda M."/>
            <person name="Matzkin L."/>
            <person name="McAllister B."/>
            <person name="McBride C.S."/>
            <person name="McKernan B."/>
            <person name="McKernan K."/>
            <person name="Mendez-Lago M."/>
            <person name="Minx P."/>
            <person name="Mollenhauer M.U."/>
            <person name="Montooth K."/>
            <person name="Mount S.M."/>
            <person name="Mu X."/>
            <person name="Myers E."/>
            <person name="Negre B."/>
            <person name="Newfeld S."/>
            <person name="Nielsen R."/>
            <person name="Noor M.A."/>
            <person name="O'Grady P."/>
            <person name="Pachter L."/>
            <person name="Papaceit M."/>
            <person name="Parisi M.J."/>
            <person name="Parisi M."/>
            <person name="Parts L."/>
            <person name="Pedersen J.S."/>
            <person name="Pesole G."/>
            <person name="Phillippy A.M."/>
            <person name="Ponting C.P."/>
            <person name="Pop M."/>
            <person name="Porcelli D."/>
            <person name="Powell J.R."/>
            <person name="Prohaska S."/>
            <person name="Pruitt K."/>
            <person name="Puig M."/>
            <person name="Quesneville H."/>
            <person name="Ram K.R."/>
            <person name="Rand D."/>
            <person name="Rasmussen M.D."/>
            <person name="Reed L.K."/>
            <person name="Reenan R."/>
            <person name="Reily A."/>
            <person name="Remington K.A."/>
            <person name="Rieger T.T."/>
            <person name="Ritchie M.G."/>
            <person name="Robin C."/>
            <person name="Rogers Y.H."/>
            <person name="Rohde C."/>
            <person name="Rozas J."/>
            <person name="Rubenfield M.J."/>
            <person name="Ruiz A."/>
            <person name="Russo S."/>
            <person name="Salzberg S.L."/>
            <person name="Sanchez-Gracia A."/>
            <person name="Saranga D.J."/>
            <person name="Sato H."/>
            <person name="Schaeffer S.W."/>
            <person name="Schatz M.C."/>
            <person name="Schlenke T."/>
            <person name="Schwartz R."/>
            <person name="Segarra C."/>
            <person name="Singh R.S."/>
            <person name="Sirot L."/>
            <person name="Sirota M."/>
            <person name="Sisneros N.B."/>
            <person name="Smith C.D."/>
            <person name="Smith T.F."/>
            <person name="Spieth J."/>
            <person name="Stage D.E."/>
            <person name="Stark A."/>
            <person name="Stephan W."/>
            <person name="Strausberg R.L."/>
            <person name="Strempel S."/>
            <person name="Sturgill D."/>
            <person name="Sutton G."/>
            <person name="Sutton G.G."/>
            <person name="Tao W."/>
            <person name="Teichmann S."/>
            <person name="Tobari Y.N."/>
            <person name="Tomimura Y."/>
            <person name="Tsolas J.M."/>
            <person name="Valente V.L."/>
            <person name="Venter E."/>
            <person name="Venter J.C."/>
            <person name="Vicario S."/>
            <person name="Vieira F.G."/>
            <person name="Vilella A.J."/>
            <person name="Villasante A."/>
            <person name="Walenz B."/>
            <person name="Wang J."/>
            <person name="Wasserman M."/>
            <person name="Watts T."/>
            <person name="Wilson D."/>
            <person name="Wilson R.K."/>
            <person name="Wing R.A."/>
            <person name="Wolfner M.F."/>
            <person name="Wong A."/>
            <person name="Wong G.K."/>
            <person name="Wu C.I."/>
            <person name="Wu G."/>
            <person name="Yamamoto D."/>
            <person name="Yang H.P."/>
            <person name="Yang S.P."/>
            <person name="Yorke J.A."/>
            <person name="Yoshida K."/>
            <person name="Zdobnov E."/>
            <person name="Zhang P."/>
            <person name="Zhang Y."/>
            <person name="Zimin A.V."/>
            <person name="Baldwin J."/>
            <person name="Abdouelleil A."/>
            <person name="Abdulkadir J."/>
            <person name="Abebe A."/>
            <person name="Abera B."/>
            <person name="Abreu J."/>
            <person name="Acer S.C."/>
            <person name="Aftuck L."/>
            <person name="Alexander A."/>
            <person name="An P."/>
            <person name="Anderson E."/>
            <person name="Anderson S."/>
            <person name="Arachi H."/>
            <person name="Azer M."/>
            <person name="Bachantsang P."/>
            <person name="Barry A."/>
            <person name="Bayul T."/>
            <person name="Berlin A."/>
            <person name="Bessette D."/>
            <person name="Bloom T."/>
            <person name="Blye J."/>
            <person name="Boguslavskiy L."/>
            <person name="Bonnet C."/>
            <person name="Boukhgalter B."/>
            <person name="Bourzgui I."/>
            <person name="Brown A."/>
            <person name="Cahill P."/>
            <person name="Channer S."/>
            <person name="Cheshatsang Y."/>
            <person name="Chuda L."/>
            <person name="Citroen M."/>
            <person name="Collymore A."/>
            <person name="Cooke P."/>
            <person name="Costello M."/>
            <person name="D'Aco K."/>
            <person name="Daza R."/>
            <person name="De Haan G."/>
            <person name="DeGray S."/>
            <person name="DeMaso C."/>
            <person name="Dhargay N."/>
            <person name="Dooley K."/>
            <person name="Dooley E."/>
            <person name="Doricent M."/>
            <person name="Dorje P."/>
            <person name="Dorjee K."/>
            <person name="Dupes A."/>
            <person name="Elong R."/>
            <person name="Falk J."/>
            <person name="Farina A."/>
            <person name="Faro S."/>
            <person name="Ferguson D."/>
            <person name="Fisher S."/>
            <person name="Foley C.D."/>
            <person name="Franke A."/>
            <person name="Friedrich D."/>
            <person name="Gadbois L."/>
            <person name="Gearin G."/>
            <person name="Gearin C.R."/>
            <person name="Giannoukos G."/>
            <person name="Goode T."/>
            <person name="Graham J."/>
            <person name="Grandbois E."/>
            <person name="Grewal S."/>
            <person name="Gyaltsen K."/>
            <person name="Hafez N."/>
            <person name="Hagos B."/>
            <person name="Hall J."/>
            <person name="Henson C."/>
            <person name="Hollinger A."/>
            <person name="Honan T."/>
            <person name="Huard M.D."/>
            <person name="Hughes L."/>
            <person name="Hurhula B."/>
            <person name="Husby M.E."/>
            <person name="Kamat A."/>
            <person name="Kanga B."/>
            <person name="Kashin S."/>
            <person name="Khazanovich D."/>
            <person name="Kisner P."/>
            <person name="Lance K."/>
            <person name="Lara M."/>
            <person name="Lee W."/>
            <person name="Lennon N."/>
            <person name="Letendre F."/>
            <person name="LeVine R."/>
            <person name="Lipovsky A."/>
            <person name="Liu X."/>
            <person name="Liu J."/>
            <person name="Liu S."/>
            <person name="Lokyitsang T."/>
            <person name="Lokyitsang Y."/>
            <person name="Lubonja R."/>
            <person name="Lui A."/>
            <person name="MacDonald P."/>
            <person name="Magnisalis V."/>
            <person name="Maru K."/>
            <person name="Matthews C."/>
            <person name="McCusker W."/>
            <person name="McDonough S."/>
            <person name="Mehta T."/>
            <person name="Meldrim J."/>
            <person name="Meneus L."/>
            <person name="Mihai O."/>
            <person name="Mihalev A."/>
            <person name="Mihova T."/>
            <person name="Mittelman R."/>
            <person name="Mlenga V."/>
            <person name="Montmayeur A."/>
            <person name="Mulrain L."/>
            <person name="Navidi A."/>
            <person name="Naylor J."/>
            <person name="Negash T."/>
            <person name="Nguyen T."/>
            <person name="Nguyen N."/>
            <person name="Nicol R."/>
            <person name="Norbu C."/>
            <person name="Norbu N."/>
            <person name="Novod N."/>
            <person name="O'Neill B."/>
            <person name="Osman S."/>
            <person name="Markiewicz E."/>
            <person name="Oyono O.L."/>
            <person name="Patti C."/>
            <person name="Phunkhang P."/>
            <person name="Pierre F."/>
            <person name="Priest M."/>
            <person name="Raghuraman S."/>
            <person name="Rege F."/>
            <person name="Reyes R."/>
            <person name="Rise C."/>
            <person name="Rogov P."/>
            <person name="Ross K."/>
            <person name="Ryan E."/>
            <person name="Settipalli S."/>
            <person name="Shea T."/>
            <person name="Sherpa N."/>
            <person name="Shi L."/>
            <person name="Shih D."/>
            <person name="Sparrow T."/>
            <person name="Spaulding J."/>
            <person name="Stalker J."/>
            <person name="Stange-Thomann N."/>
            <person name="Stavropoulos S."/>
            <person name="Stone C."/>
            <person name="Strader C."/>
            <person name="Tesfaye S."/>
            <person name="Thomson T."/>
            <person name="Thoulutsang Y."/>
            <person name="Thoulutsang D."/>
            <person name="Topham K."/>
            <person name="Topping I."/>
            <person name="Tsamla T."/>
            <person name="Vassiliev H."/>
            <person name="Vo A."/>
            <person name="Wangchuk T."/>
            <person name="Wangdi T."/>
            <person name="Weiand M."/>
            <person name="Wilkinson J."/>
            <person name="Wilson A."/>
            <person name="Yadav S."/>
            <person name="Young G."/>
            <person name="Yu Q."/>
            <person name="Zembek L."/>
            <person name="Zhong D."/>
            <person name="Zimmer A."/>
            <person name="Zwirko Z."/>
            <person name="Jaffe D.B."/>
            <person name="Alvarez P."/>
            <person name="Brockman W."/>
            <person name="Butler J."/>
            <person name="Chin C."/>
            <person name="Gnerre S."/>
            <person name="Grabherr M."/>
            <person name="Kleber M."/>
            <person name="Mauceli E."/>
            <person name="MacCallum I."/>
        </authorList>
    </citation>
    <scope>NUCLEOTIDE SEQUENCE [LARGE SCALE GENOMIC DNA]</scope>
    <source>
        <strain evidence="5">Tucson 15287-2541.00</strain>
    </source>
</reference>